<evidence type="ECO:0000313" key="6">
    <source>
        <dbReference type="EMBL" id="VAW76512.1"/>
    </source>
</evidence>
<keyword evidence="3" id="KW-0812">Transmembrane</keyword>
<keyword evidence="3" id="KW-0472">Membrane</keyword>
<dbReference type="FunFam" id="1.10.287.950:FF:000001">
    <property type="entry name" value="Methyl-accepting chemotaxis sensory transducer"/>
    <property type="match status" value="1"/>
</dbReference>
<dbReference type="PANTHER" id="PTHR32089:SF112">
    <property type="entry name" value="LYSOZYME-LIKE PROTEIN-RELATED"/>
    <property type="match status" value="1"/>
</dbReference>
<protein>
    <submittedName>
        <fullName evidence="6">Methyl-accepting chemotaxis sensor/transducer protein</fullName>
    </submittedName>
</protein>
<dbReference type="GO" id="GO:0004888">
    <property type="term" value="F:transmembrane signaling receptor activity"/>
    <property type="evidence" value="ECO:0007669"/>
    <property type="project" value="InterPro"/>
</dbReference>
<organism evidence="6">
    <name type="scientific">hydrothermal vent metagenome</name>
    <dbReference type="NCBI Taxonomy" id="652676"/>
    <lineage>
        <taxon>unclassified sequences</taxon>
        <taxon>metagenomes</taxon>
        <taxon>ecological metagenomes</taxon>
    </lineage>
</organism>
<sequence>MSVYFNPGSLFWKLAIPVIALFTVTIIALGFYIPDQIELRAVEGATSASRQTAKQFKVLRKYYVQNVLKKVKAGSDMKPAINHKDDPKAFPLPATMIHDLSALLKDEGTTVNLYSAYPFPNRKSRVLDSFQSEAWDYLVNNPEGVYVAQTEKDGKPIVRVAVADTMVADGCVNCHNSHPDTPKADWKLGDVRGILEINSDISEQVVASMVTGKKIMAALIATLLVIVASIYLVYKRVIARKLSALDDSIQDLATGSSDLTRRLDDTGNDEISSLARGFNTFLENHRAFISEIAGSAQQLSEASTAMNTTTIQAREHSSEQKNQIGQVAAAVHEMAASIQEVAKNTASADESASKSRKETLSGLQVVDDNIRITNTLSDEIGKAAEVIQSLRTDSESIGTVLDVIRGISEQTNLLALNAAIEAARAGEHGRGFAVVADEVRTLASKTQASTVEIQEMIERLQQGADCAVSVMDKGMDTVEGSVKQAAQTGETLKSITAAVNHISEINAQIACAIEEQSTVAEEINKNVVEVDNLARRGDESSVNIAQANEQLSQLAENLTKLVSRYKLD</sequence>
<dbReference type="PANTHER" id="PTHR32089">
    <property type="entry name" value="METHYL-ACCEPTING CHEMOTAXIS PROTEIN MCPB"/>
    <property type="match status" value="1"/>
</dbReference>
<dbReference type="InterPro" id="IPR021796">
    <property type="entry name" value="Tll0287-like_dom"/>
</dbReference>
<dbReference type="PROSITE" id="PS50111">
    <property type="entry name" value="CHEMOTAXIS_TRANSDUC_2"/>
    <property type="match status" value="1"/>
</dbReference>
<feature type="domain" description="Methyl-accepting transducer" evidence="4">
    <location>
        <begin position="295"/>
        <end position="531"/>
    </location>
</feature>
<dbReference type="InterPro" id="IPR003660">
    <property type="entry name" value="HAMP_dom"/>
</dbReference>
<name>A0A3B0YMK6_9ZZZZ</name>
<accession>A0A3B0YMK6</accession>
<evidence type="ECO:0000256" key="1">
    <source>
        <dbReference type="ARBA" id="ARBA00023224"/>
    </source>
</evidence>
<evidence type="ECO:0000259" key="5">
    <source>
        <dbReference type="PROSITE" id="PS50885"/>
    </source>
</evidence>
<gene>
    <name evidence="6" type="ORF">MNBD_GAMMA15-410</name>
</gene>
<comment type="similarity">
    <text evidence="2">Belongs to the methyl-accepting chemotaxis (MCP) protein family.</text>
</comment>
<feature type="transmembrane region" description="Helical" evidence="3">
    <location>
        <begin position="215"/>
        <end position="234"/>
    </location>
</feature>
<dbReference type="SMART" id="SM00283">
    <property type="entry name" value="MA"/>
    <property type="match status" value="1"/>
</dbReference>
<keyword evidence="3" id="KW-1133">Transmembrane helix</keyword>
<keyword evidence="1" id="KW-0807">Transducer</keyword>
<dbReference type="InterPro" id="IPR004090">
    <property type="entry name" value="Chemotax_Me-accpt_rcpt"/>
</dbReference>
<dbReference type="Gene3D" id="1.10.287.950">
    <property type="entry name" value="Methyl-accepting chemotaxis protein"/>
    <property type="match status" value="1"/>
</dbReference>
<reference evidence="6" key="1">
    <citation type="submission" date="2018-06" db="EMBL/GenBank/DDBJ databases">
        <authorList>
            <person name="Zhirakovskaya E."/>
        </authorList>
    </citation>
    <scope>NUCLEOTIDE SEQUENCE</scope>
</reference>
<evidence type="ECO:0000259" key="4">
    <source>
        <dbReference type="PROSITE" id="PS50111"/>
    </source>
</evidence>
<dbReference type="SMART" id="SM00304">
    <property type="entry name" value="HAMP"/>
    <property type="match status" value="1"/>
</dbReference>
<dbReference type="InterPro" id="IPR004089">
    <property type="entry name" value="MCPsignal_dom"/>
</dbReference>
<feature type="domain" description="HAMP" evidence="5">
    <location>
        <begin position="236"/>
        <end position="290"/>
    </location>
</feature>
<dbReference type="EMBL" id="UOFN01000061">
    <property type="protein sequence ID" value="VAW76512.1"/>
    <property type="molecule type" value="Genomic_DNA"/>
</dbReference>
<evidence type="ECO:0000256" key="3">
    <source>
        <dbReference type="SAM" id="Phobius"/>
    </source>
</evidence>
<dbReference type="CDD" id="cd06225">
    <property type="entry name" value="HAMP"/>
    <property type="match status" value="1"/>
</dbReference>
<dbReference type="Pfam" id="PF00015">
    <property type="entry name" value="MCPsignal"/>
    <property type="match status" value="1"/>
</dbReference>
<dbReference type="Pfam" id="PF11845">
    <property type="entry name" value="Tll0287-like"/>
    <property type="match status" value="1"/>
</dbReference>
<feature type="transmembrane region" description="Helical" evidence="3">
    <location>
        <begin position="12"/>
        <end position="33"/>
    </location>
</feature>
<evidence type="ECO:0000256" key="2">
    <source>
        <dbReference type="ARBA" id="ARBA00029447"/>
    </source>
</evidence>
<proteinExistence type="inferred from homology"/>
<dbReference type="CDD" id="cd11386">
    <property type="entry name" value="MCP_signal"/>
    <property type="match status" value="1"/>
</dbReference>
<dbReference type="GO" id="GO:0006935">
    <property type="term" value="P:chemotaxis"/>
    <property type="evidence" value="ECO:0007669"/>
    <property type="project" value="InterPro"/>
</dbReference>
<dbReference type="SUPFAM" id="SSF58104">
    <property type="entry name" value="Methyl-accepting chemotaxis protein (MCP) signaling domain"/>
    <property type="match status" value="1"/>
</dbReference>
<dbReference type="GO" id="GO:0007165">
    <property type="term" value="P:signal transduction"/>
    <property type="evidence" value="ECO:0007669"/>
    <property type="project" value="UniProtKB-KW"/>
</dbReference>
<dbReference type="AlphaFoldDB" id="A0A3B0YMK6"/>
<dbReference type="Pfam" id="PF00672">
    <property type="entry name" value="HAMP"/>
    <property type="match status" value="1"/>
</dbReference>
<dbReference type="PRINTS" id="PR00260">
    <property type="entry name" value="CHEMTRNSDUCR"/>
</dbReference>
<dbReference type="GO" id="GO:0016020">
    <property type="term" value="C:membrane"/>
    <property type="evidence" value="ECO:0007669"/>
    <property type="project" value="InterPro"/>
</dbReference>
<dbReference type="PROSITE" id="PS50885">
    <property type="entry name" value="HAMP"/>
    <property type="match status" value="1"/>
</dbReference>